<feature type="non-terminal residue" evidence="1">
    <location>
        <position position="187"/>
    </location>
</feature>
<accession>A0A382NGV5</accession>
<dbReference type="Gene3D" id="3.20.20.140">
    <property type="entry name" value="Metal-dependent hydrolases"/>
    <property type="match status" value="1"/>
</dbReference>
<dbReference type="SUPFAM" id="SSF51556">
    <property type="entry name" value="Metallo-dependent hydrolases"/>
    <property type="match status" value="1"/>
</dbReference>
<proteinExistence type="predicted"/>
<gene>
    <name evidence="1" type="ORF">METZ01_LOCUS313307</name>
</gene>
<dbReference type="InterPro" id="IPR032466">
    <property type="entry name" value="Metal_Hydrolase"/>
</dbReference>
<organism evidence="1">
    <name type="scientific">marine metagenome</name>
    <dbReference type="NCBI Taxonomy" id="408172"/>
    <lineage>
        <taxon>unclassified sequences</taxon>
        <taxon>metagenomes</taxon>
        <taxon>ecological metagenomes</taxon>
    </lineage>
</organism>
<dbReference type="AlphaFoldDB" id="A0A382NGV5"/>
<evidence type="ECO:0000313" key="1">
    <source>
        <dbReference type="EMBL" id="SVC60453.1"/>
    </source>
</evidence>
<name>A0A382NGV5_9ZZZZ</name>
<sequence length="187" mass="20615">MKYVLVSADSHMDMSWLPGNLFTENVPDAIRDKMPRVVDSPDGPIWKTEEKVLGVYGGLGFGFSKPRIGKSRQIDKMYDAGYYEGPPHAINKEARLSDMAMEGIDAEILYGMTTAGNRITDKQVLAHTYRIYNDWVSSWCKASPGKWFGLACIPVHDPQEGAAELTRGSGLGLRGADIFVSSTVKPI</sequence>
<protein>
    <submittedName>
        <fullName evidence="1">Uncharacterized protein</fullName>
    </submittedName>
</protein>
<reference evidence="1" key="1">
    <citation type="submission" date="2018-05" db="EMBL/GenBank/DDBJ databases">
        <authorList>
            <person name="Lanie J.A."/>
            <person name="Ng W.-L."/>
            <person name="Kazmierczak K.M."/>
            <person name="Andrzejewski T.M."/>
            <person name="Davidsen T.M."/>
            <person name="Wayne K.J."/>
            <person name="Tettelin H."/>
            <person name="Glass J.I."/>
            <person name="Rusch D."/>
            <person name="Podicherti R."/>
            <person name="Tsui H.-C.T."/>
            <person name="Winkler M.E."/>
        </authorList>
    </citation>
    <scope>NUCLEOTIDE SEQUENCE</scope>
</reference>
<dbReference type="EMBL" id="UINC01100413">
    <property type="protein sequence ID" value="SVC60453.1"/>
    <property type="molecule type" value="Genomic_DNA"/>
</dbReference>